<dbReference type="EMBL" id="DVGB01000092">
    <property type="protein sequence ID" value="HIR02141.1"/>
    <property type="molecule type" value="Genomic_DNA"/>
</dbReference>
<keyword evidence="1" id="KW-0479">Metal-binding</keyword>
<protein>
    <submittedName>
        <fullName evidence="6">Molybdopterin-dependent oxidoreductase</fullName>
    </submittedName>
</protein>
<evidence type="ECO:0000256" key="4">
    <source>
        <dbReference type="SAM" id="SignalP"/>
    </source>
</evidence>
<sequence>MSEKKQLTRRAFLASTAALGAMAALTGCAAQETLEEAPAGQPGVDAGQVEVRHAWCQMCGPAKTACSTLCYIKDGRWVNVEGNPEAGNNWGRGSRTLCAKGNSAMQILYDPARITYPMKRVGEKGEGKFERCTWEEALDAISTKLKELKEQYGPESYGVLSPQAYQVLWTLGRRFPERAR</sequence>
<gene>
    <name evidence="6" type="ORF">IAA69_07780</name>
</gene>
<dbReference type="PROSITE" id="PS51669">
    <property type="entry name" value="4FE4S_MOW_BIS_MGD"/>
    <property type="match status" value="1"/>
</dbReference>
<dbReference type="PANTHER" id="PTHR43742:SF6">
    <property type="entry name" value="OXIDOREDUCTASE YYAE-RELATED"/>
    <property type="match status" value="1"/>
</dbReference>
<feature type="signal peptide" evidence="4">
    <location>
        <begin position="1"/>
        <end position="23"/>
    </location>
</feature>
<dbReference type="SMART" id="SM00926">
    <property type="entry name" value="Molybdop_Fe4S4"/>
    <property type="match status" value="1"/>
</dbReference>
<comment type="caution">
    <text evidence="6">The sequence shown here is derived from an EMBL/GenBank/DDBJ whole genome shotgun (WGS) entry which is preliminary data.</text>
</comment>
<dbReference type="Gene3D" id="3.40.50.740">
    <property type="match status" value="1"/>
</dbReference>
<dbReference type="InterPro" id="IPR006311">
    <property type="entry name" value="TAT_signal"/>
</dbReference>
<feature type="chain" id="PRO_5038536811" evidence="4">
    <location>
        <begin position="24"/>
        <end position="180"/>
    </location>
</feature>
<dbReference type="Gene3D" id="2.20.25.90">
    <property type="entry name" value="ADC-like domains"/>
    <property type="match status" value="1"/>
</dbReference>
<keyword evidence="2" id="KW-0408">Iron</keyword>
<proteinExistence type="predicted"/>
<evidence type="ECO:0000259" key="5">
    <source>
        <dbReference type="PROSITE" id="PS51669"/>
    </source>
</evidence>
<reference evidence="6" key="2">
    <citation type="journal article" date="2021" name="PeerJ">
        <title>Extensive microbial diversity within the chicken gut microbiome revealed by metagenomics and culture.</title>
        <authorList>
            <person name="Gilroy R."/>
            <person name="Ravi A."/>
            <person name="Getino M."/>
            <person name="Pursley I."/>
            <person name="Horton D.L."/>
            <person name="Alikhan N.F."/>
            <person name="Baker D."/>
            <person name="Gharbi K."/>
            <person name="Hall N."/>
            <person name="Watson M."/>
            <person name="Adriaenssens E.M."/>
            <person name="Foster-Nyarko E."/>
            <person name="Jarju S."/>
            <person name="Secka A."/>
            <person name="Antonio M."/>
            <person name="Oren A."/>
            <person name="Chaudhuri R.R."/>
            <person name="La Ragione R."/>
            <person name="Hildebrand F."/>
            <person name="Pallen M.J."/>
        </authorList>
    </citation>
    <scope>NUCLEOTIDE SEQUENCE</scope>
    <source>
        <strain evidence="6">ChiGjej1B1-2707</strain>
    </source>
</reference>
<dbReference type="Pfam" id="PF04879">
    <property type="entry name" value="Molybdop_Fe4S4"/>
    <property type="match status" value="1"/>
</dbReference>
<dbReference type="Pfam" id="PF00384">
    <property type="entry name" value="Molybdopterin"/>
    <property type="match status" value="1"/>
</dbReference>
<name>A0A9D1A3B9_9ACTN</name>
<organism evidence="6 7">
    <name type="scientific">Candidatus Aveggerthella stercoripullorum</name>
    <dbReference type="NCBI Taxonomy" id="2840688"/>
    <lineage>
        <taxon>Bacteria</taxon>
        <taxon>Bacillati</taxon>
        <taxon>Actinomycetota</taxon>
        <taxon>Coriobacteriia</taxon>
        <taxon>Eggerthellales</taxon>
        <taxon>Eggerthellaceae</taxon>
        <taxon>Eggerthellaceae incertae sedis</taxon>
        <taxon>Candidatus Aveggerthella</taxon>
    </lineage>
</organism>
<dbReference type="SUPFAM" id="SSF53706">
    <property type="entry name" value="Formate dehydrogenase/DMSO reductase, domains 1-3"/>
    <property type="match status" value="1"/>
</dbReference>
<dbReference type="GO" id="GO:0016491">
    <property type="term" value="F:oxidoreductase activity"/>
    <property type="evidence" value="ECO:0007669"/>
    <property type="project" value="InterPro"/>
</dbReference>
<evidence type="ECO:0000313" key="7">
    <source>
        <dbReference type="Proteomes" id="UP000824261"/>
    </source>
</evidence>
<dbReference type="GO" id="GO:0051536">
    <property type="term" value="F:iron-sulfur cluster binding"/>
    <property type="evidence" value="ECO:0007669"/>
    <property type="project" value="UniProtKB-KW"/>
</dbReference>
<dbReference type="PANTHER" id="PTHR43742">
    <property type="entry name" value="TRIMETHYLAMINE-N-OXIDE REDUCTASE"/>
    <property type="match status" value="1"/>
</dbReference>
<dbReference type="Proteomes" id="UP000824261">
    <property type="component" value="Unassembled WGS sequence"/>
</dbReference>
<evidence type="ECO:0000256" key="3">
    <source>
        <dbReference type="ARBA" id="ARBA00023014"/>
    </source>
</evidence>
<dbReference type="GO" id="GO:0046872">
    <property type="term" value="F:metal ion binding"/>
    <property type="evidence" value="ECO:0007669"/>
    <property type="project" value="UniProtKB-KW"/>
</dbReference>
<dbReference type="InterPro" id="IPR006656">
    <property type="entry name" value="Mopterin_OxRdtase"/>
</dbReference>
<accession>A0A9D1A3B9</accession>
<evidence type="ECO:0000313" key="6">
    <source>
        <dbReference type="EMBL" id="HIR02141.1"/>
    </source>
</evidence>
<evidence type="ECO:0000256" key="1">
    <source>
        <dbReference type="ARBA" id="ARBA00022723"/>
    </source>
</evidence>
<keyword evidence="3" id="KW-0411">Iron-sulfur</keyword>
<dbReference type="InterPro" id="IPR050612">
    <property type="entry name" value="Prok_Mopterin_Oxidored"/>
</dbReference>
<evidence type="ECO:0000256" key="2">
    <source>
        <dbReference type="ARBA" id="ARBA00023004"/>
    </source>
</evidence>
<dbReference type="AlphaFoldDB" id="A0A9D1A3B9"/>
<keyword evidence="4" id="KW-0732">Signal</keyword>
<feature type="domain" description="4Fe-4S Mo/W bis-MGD-type" evidence="5">
    <location>
        <begin position="49"/>
        <end position="112"/>
    </location>
</feature>
<dbReference type="PROSITE" id="PS51318">
    <property type="entry name" value="TAT"/>
    <property type="match status" value="1"/>
</dbReference>
<dbReference type="InterPro" id="IPR006963">
    <property type="entry name" value="Mopterin_OxRdtase_4Fe-4S_dom"/>
</dbReference>
<reference evidence="6" key="1">
    <citation type="submission" date="2020-10" db="EMBL/GenBank/DDBJ databases">
        <authorList>
            <person name="Gilroy R."/>
        </authorList>
    </citation>
    <scope>NUCLEOTIDE SEQUENCE</scope>
    <source>
        <strain evidence="6">ChiGjej1B1-2707</strain>
    </source>
</reference>
<dbReference type="PROSITE" id="PS51257">
    <property type="entry name" value="PROKAR_LIPOPROTEIN"/>
    <property type="match status" value="1"/>
</dbReference>